<dbReference type="OrthoDB" id="2973620at2"/>
<comment type="caution">
    <text evidence="1">The sequence shown here is derived from an EMBL/GenBank/DDBJ whole genome shotgun (WGS) entry which is preliminary data.</text>
</comment>
<evidence type="ECO:0000313" key="2">
    <source>
        <dbReference type="Proteomes" id="UP000257143"/>
    </source>
</evidence>
<dbReference type="EMBL" id="PIOC01000010">
    <property type="protein sequence ID" value="RDW20079.1"/>
    <property type="molecule type" value="Genomic_DNA"/>
</dbReference>
<name>A0A3D8PY49_9BACI</name>
<evidence type="ECO:0000313" key="1">
    <source>
        <dbReference type="EMBL" id="RDW20079.1"/>
    </source>
</evidence>
<dbReference type="RefSeq" id="WP_115771965.1">
    <property type="nucleotide sequence ID" value="NZ_PIOC01000010.1"/>
</dbReference>
<accession>A0A3D8PY49</accession>
<sequence length="216" mass="25814">MNENWVDSIVQDNTFSYSYYKKLVDNYLEIDWREITIQNRVVTPLLDRLFINEKDISIIDISTQYDNKNSKIHDTRIYRKEKTSPPDLLVARHWNYANIDNDKIDYLAVVEVKSPSLDPVYNKDKNKFDGQIKTHLEVNDKVILTDCIKWLFFEKEYGLDPVKTISLFDENNNWKRKDAKTPESLIEEIQFEPTYEDEPKDWNQLCKYILEFLNGN</sequence>
<organism evidence="1 2">
    <name type="scientific">Oceanobacillus arenosus</name>
    <dbReference type="NCBI Taxonomy" id="1229153"/>
    <lineage>
        <taxon>Bacteria</taxon>
        <taxon>Bacillati</taxon>
        <taxon>Bacillota</taxon>
        <taxon>Bacilli</taxon>
        <taxon>Bacillales</taxon>
        <taxon>Bacillaceae</taxon>
        <taxon>Oceanobacillus</taxon>
    </lineage>
</organism>
<reference evidence="2" key="1">
    <citation type="submission" date="2017-11" db="EMBL/GenBank/DDBJ databases">
        <authorList>
            <person name="Zhu W."/>
        </authorList>
    </citation>
    <scope>NUCLEOTIDE SEQUENCE [LARGE SCALE GENOMIC DNA]</scope>
    <source>
        <strain evidence="2">CAU 1183</strain>
    </source>
</reference>
<dbReference type="Proteomes" id="UP000257143">
    <property type="component" value="Unassembled WGS sequence"/>
</dbReference>
<proteinExistence type="predicted"/>
<dbReference type="AlphaFoldDB" id="A0A3D8PY49"/>
<keyword evidence="2" id="KW-1185">Reference proteome</keyword>
<gene>
    <name evidence="1" type="ORF">CWR48_04975</name>
</gene>
<protein>
    <submittedName>
        <fullName evidence="1">Uncharacterized protein</fullName>
    </submittedName>
</protein>